<dbReference type="Proteomes" id="UP000694888">
    <property type="component" value="Unplaced"/>
</dbReference>
<organism evidence="2 3">
    <name type="scientific">Aplysia californica</name>
    <name type="common">California sea hare</name>
    <dbReference type="NCBI Taxonomy" id="6500"/>
    <lineage>
        <taxon>Eukaryota</taxon>
        <taxon>Metazoa</taxon>
        <taxon>Spiralia</taxon>
        <taxon>Lophotrochozoa</taxon>
        <taxon>Mollusca</taxon>
        <taxon>Gastropoda</taxon>
        <taxon>Heterobranchia</taxon>
        <taxon>Euthyneura</taxon>
        <taxon>Tectipleura</taxon>
        <taxon>Aplysiida</taxon>
        <taxon>Aplysioidea</taxon>
        <taxon>Aplysiidae</taxon>
        <taxon>Aplysia</taxon>
    </lineage>
</organism>
<protein>
    <submittedName>
        <fullName evidence="3">Uncharacterized protein LOC101850592</fullName>
    </submittedName>
</protein>
<gene>
    <name evidence="3" type="primary">LOC101850592</name>
</gene>
<dbReference type="GeneID" id="101850592"/>
<keyword evidence="2" id="KW-1185">Reference proteome</keyword>
<dbReference type="RefSeq" id="XP_005106417.1">
    <property type="nucleotide sequence ID" value="XM_005106360.2"/>
</dbReference>
<evidence type="ECO:0000256" key="1">
    <source>
        <dbReference type="SAM" id="SignalP"/>
    </source>
</evidence>
<evidence type="ECO:0000313" key="2">
    <source>
        <dbReference type="Proteomes" id="UP000694888"/>
    </source>
</evidence>
<feature type="signal peptide" evidence="1">
    <location>
        <begin position="1"/>
        <end position="19"/>
    </location>
</feature>
<dbReference type="Gene3D" id="3.40.390.10">
    <property type="entry name" value="Collagenase (Catalytic Domain)"/>
    <property type="match status" value="1"/>
</dbReference>
<dbReference type="SUPFAM" id="SSF55486">
    <property type="entry name" value="Metalloproteases ('zincins'), catalytic domain"/>
    <property type="match status" value="1"/>
</dbReference>
<reference evidence="3" key="1">
    <citation type="submission" date="2025-08" db="UniProtKB">
        <authorList>
            <consortium name="RefSeq"/>
        </authorList>
    </citation>
    <scope>IDENTIFICATION</scope>
</reference>
<dbReference type="InterPro" id="IPR024079">
    <property type="entry name" value="MetalloPept_cat_dom_sf"/>
</dbReference>
<feature type="chain" id="PRO_5045159687" evidence="1">
    <location>
        <begin position="20"/>
        <end position="315"/>
    </location>
</feature>
<evidence type="ECO:0000313" key="3">
    <source>
        <dbReference type="RefSeq" id="XP_005106417.1"/>
    </source>
</evidence>
<keyword evidence="1" id="KW-0732">Signal</keyword>
<sequence>MDVWGVIGVLTICFDVVLAFTPHADEVTPPFHTRPLSKEDYKNLHEQHNSRSSTLLPHFKYVYVTNNGSLVSRPGSPGHTIEVAGSPLVHMTAVRTAATYVSKMVKLMPSDIFQRISVRASVGVFTKQEKITVFPEFAMYKNGNCGTSCTGSCAKTCTSDGRKWEDIGGAGGLRAAVLDENVVCGPHDPHHHHLNVILHEFAHIVHRQGMSTAQKSKVTQAYNYAKSHSIWNLHSYAMSTDGEYIATAVSVFFGANKDSQGNTGGMNLCGTSDCRTESAARGHLKLKDNRLYELLVEVYTSYHPNVMSGLSVCPS</sequence>
<accession>A0ABM0K1B2</accession>
<proteinExistence type="predicted"/>
<name>A0ABM0K1B2_APLCA</name>